<feature type="non-terminal residue" evidence="4">
    <location>
        <position position="1"/>
    </location>
</feature>
<dbReference type="Pfam" id="PF26138">
    <property type="entry name" value="DUF8040"/>
    <property type="match status" value="1"/>
</dbReference>
<dbReference type="Proteomes" id="UP000324897">
    <property type="component" value="Unassembled WGS sequence"/>
</dbReference>
<name>A0A5J9SLV7_9POAL</name>
<dbReference type="OrthoDB" id="693592at2759"/>
<reference evidence="4 5" key="1">
    <citation type="journal article" date="2019" name="Sci. Rep.">
        <title>A high-quality genome of Eragrostis curvula grass provides insights into Poaceae evolution and supports new strategies to enhance forage quality.</title>
        <authorList>
            <person name="Carballo J."/>
            <person name="Santos B.A.C.M."/>
            <person name="Zappacosta D."/>
            <person name="Garbus I."/>
            <person name="Selva J.P."/>
            <person name="Gallo C.A."/>
            <person name="Diaz A."/>
            <person name="Albertini E."/>
            <person name="Caccamo M."/>
            <person name="Echenique V."/>
        </authorList>
    </citation>
    <scope>NUCLEOTIDE SEQUENCE [LARGE SCALE GENOMIC DNA]</scope>
    <source>
        <strain evidence="5">cv. Victoria</strain>
        <tissue evidence="4">Leaf</tissue>
    </source>
</reference>
<comment type="caution">
    <text evidence="4">The sequence shown here is derived from an EMBL/GenBank/DDBJ whole genome shotgun (WGS) entry which is preliminary data.</text>
</comment>
<evidence type="ECO:0000259" key="3">
    <source>
        <dbReference type="Pfam" id="PF26138"/>
    </source>
</evidence>
<evidence type="ECO:0000256" key="1">
    <source>
        <dbReference type="SAM" id="MobiDB-lite"/>
    </source>
</evidence>
<dbReference type="EMBL" id="RWGY01000645">
    <property type="protein sequence ID" value="TVT99997.1"/>
    <property type="molecule type" value="Genomic_DNA"/>
</dbReference>
<evidence type="ECO:0000313" key="4">
    <source>
        <dbReference type="EMBL" id="TVT99997.1"/>
    </source>
</evidence>
<dbReference type="PANTHER" id="PTHR22930">
    <property type="match status" value="1"/>
</dbReference>
<protein>
    <submittedName>
        <fullName evidence="4">Uncharacterized protein</fullName>
    </submittedName>
</protein>
<feature type="domain" description="DUF8040" evidence="3">
    <location>
        <begin position="270"/>
        <end position="356"/>
    </location>
</feature>
<evidence type="ECO:0000313" key="5">
    <source>
        <dbReference type="Proteomes" id="UP000324897"/>
    </source>
</evidence>
<dbReference type="AlphaFoldDB" id="A0A5J9SLV7"/>
<dbReference type="InterPro" id="IPR058594">
    <property type="entry name" value="PB1-like_dom_pln"/>
</dbReference>
<dbReference type="InterPro" id="IPR045249">
    <property type="entry name" value="HARBI1-like"/>
</dbReference>
<dbReference type="Pfam" id="PF26130">
    <property type="entry name" value="PB1-like"/>
    <property type="match status" value="1"/>
</dbReference>
<dbReference type="Gramene" id="TVT99997">
    <property type="protein sequence ID" value="TVT99997"/>
    <property type="gene ID" value="EJB05_54600"/>
</dbReference>
<gene>
    <name evidence="4" type="ORF">EJB05_54600</name>
</gene>
<accession>A0A5J9SLV7</accession>
<sequence length="538" mass="60486">MGLGKEPAISHRFKPRGRGGFEGRKREVRGEVTKLPLICSSLESLGSQLSFTQPSFRPQGAACSRALRPSRLHLPPLARGPRLSAILRRVHLPPPLARIAHPSSISRRKFARKHASLVHPVCLLTATSSPGDSRTAQLSAFTYDGGKVSIIRDVDKDLMSYFHVVELAKTVGYKDGDSLYYAIPGRSLEYGIDLLKDDASVFEMMKYANETNFLEIYIQQSQFAAVCNLNIGEGATHATSDKLMALIRKQQYRIVREPCRFDPASRSKNLNDMIYESDILCVQNLRMDRHCFWTLCSLVTEIGGLRAIRNVSVEEMVAMFLHILAYDDKSRSMRTDYQRSIETISRHFNNVLAAVRKLWRVLLRTPQPIPANCKDERWKWFKNCLGALDGTYIKLKMSLTLKHHVPAHKQHVPAPTLQVEVNMEVARGHYSKMNILNLHFASVSKSLQCLVEVEKENAAVMNDIKTALVHEVEVQKQIDAQCDQLFAALCELPGFSDDEIVKAAQLIGKDVQTLKLFFRAPADKKCAFVRNVLASAAS</sequence>
<proteinExistence type="predicted"/>
<feature type="region of interest" description="Disordered" evidence="1">
    <location>
        <begin position="1"/>
        <end position="22"/>
    </location>
</feature>
<dbReference type="InterPro" id="IPR058353">
    <property type="entry name" value="DUF8040"/>
</dbReference>
<organism evidence="4 5">
    <name type="scientific">Eragrostis curvula</name>
    <name type="common">weeping love grass</name>
    <dbReference type="NCBI Taxonomy" id="38414"/>
    <lineage>
        <taxon>Eukaryota</taxon>
        <taxon>Viridiplantae</taxon>
        <taxon>Streptophyta</taxon>
        <taxon>Embryophyta</taxon>
        <taxon>Tracheophyta</taxon>
        <taxon>Spermatophyta</taxon>
        <taxon>Magnoliopsida</taxon>
        <taxon>Liliopsida</taxon>
        <taxon>Poales</taxon>
        <taxon>Poaceae</taxon>
        <taxon>PACMAD clade</taxon>
        <taxon>Chloridoideae</taxon>
        <taxon>Eragrostideae</taxon>
        <taxon>Eragrostidinae</taxon>
        <taxon>Eragrostis</taxon>
    </lineage>
</organism>
<evidence type="ECO:0000259" key="2">
    <source>
        <dbReference type="Pfam" id="PF26130"/>
    </source>
</evidence>
<dbReference type="PANTHER" id="PTHR22930:SF293">
    <property type="entry name" value="PROTEIN ALP1-LIKE"/>
    <property type="match status" value="1"/>
</dbReference>
<keyword evidence="5" id="KW-1185">Reference proteome</keyword>
<feature type="domain" description="PB1-like" evidence="2">
    <location>
        <begin position="140"/>
        <end position="219"/>
    </location>
</feature>